<feature type="non-terminal residue" evidence="1">
    <location>
        <position position="1"/>
    </location>
</feature>
<protein>
    <submittedName>
        <fullName evidence="1">Uncharacterized protein</fullName>
    </submittedName>
</protein>
<dbReference type="OrthoDB" id="10057873at2759"/>
<comment type="caution">
    <text evidence="1">The sequence shown here is derived from an EMBL/GenBank/DDBJ whole genome shotgun (WGS) entry which is preliminary data.</text>
</comment>
<organism evidence="1 3">
    <name type="scientific">Didymodactylos carnosus</name>
    <dbReference type="NCBI Taxonomy" id="1234261"/>
    <lineage>
        <taxon>Eukaryota</taxon>
        <taxon>Metazoa</taxon>
        <taxon>Spiralia</taxon>
        <taxon>Gnathifera</taxon>
        <taxon>Rotifera</taxon>
        <taxon>Eurotatoria</taxon>
        <taxon>Bdelloidea</taxon>
        <taxon>Philodinida</taxon>
        <taxon>Philodinidae</taxon>
        <taxon>Didymodactylos</taxon>
    </lineage>
</organism>
<keyword evidence="3" id="KW-1185">Reference proteome</keyword>
<name>A0A815Z4A7_9BILA</name>
<accession>A0A815Z4A7</accession>
<dbReference type="Proteomes" id="UP000663829">
    <property type="component" value="Unassembled WGS sequence"/>
</dbReference>
<proteinExistence type="predicted"/>
<dbReference type="Proteomes" id="UP000681722">
    <property type="component" value="Unassembled WGS sequence"/>
</dbReference>
<dbReference type="EMBL" id="CAJOBC010097373">
    <property type="protein sequence ID" value="CAF4447037.1"/>
    <property type="molecule type" value="Genomic_DNA"/>
</dbReference>
<dbReference type="AlphaFoldDB" id="A0A815Z4A7"/>
<evidence type="ECO:0000313" key="3">
    <source>
        <dbReference type="Proteomes" id="UP000663829"/>
    </source>
</evidence>
<evidence type="ECO:0000313" key="1">
    <source>
        <dbReference type="EMBL" id="CAF1580043.1"/>
    </source>
</evidence>
<evidence type="ECO:0000313" key="2">
    <source>
        <dbReference type="EMBL" id="CAF4447037.1"/>
    </source>
</evidence>
<gene>
    <name evidence="1" type="ORF">GPM918_LOCUS41014</name>
    <name evidence="2" type="ORF">SRO942_LOCUS42020</name>
</gene>
<sequence length="72" mass="8320">EGDSQTTADCSLCKEIVKHKVGVTSNYSRDMQRRHLKEFTCWTESLKPNNNDNLLQLKITDALVNKDSKYIF</sequence>
<reference evidence="1" key="1">
    <citation type="submission" date="2021-02" db="EMBL/GenBank/DDBJ databases">
        <authorList>
            <person name="Nowell W R."/>
        </authorList>
    </citation>
    <scope>NUCLEOTIDE SEQUENCE</scope>
</reference>
<dbReference type="EMBL" id="CAJNOQ010031424">
    <property type="protein sequence ID" value="CAF1580043.1"/>
    <property type="molecule type" value="Genomic_DNA"/>
</dbReference>